<evidence type="ECO:0000256" key="2">
    <source>
        <dbReference type="SAM" id="MobiDB-lite"/>
    </source>
</evidence>
<feature type="compositionally biased region" description="Polar residues" evidence="2">
    <location>
        <begin position="185"/>
        <end position="196"/>
    </location>
</feature>
<proteinExistence type="inferred from homology"/>
<protein>
    <recommendedName>
        <fullName evidence="3">Wings apart-like protein C-terminal domain-containing protein</fullName>
    </recommendedName>
</protein>
<sequence>MLAPPTRRRKLTTYGKTKAVRKEVTTWDVPSSDEEVKSIQPVRKRQRTPARITPPAAPAVGPTRIQKPLRSPVALKRKIRTSSSEPASLFSMIRQPESPPTDSSENTIPSPPNRHSGKDNSLPSTPPPQVTASPASTLRNGSATPRQKELWGKLLGSDPIDGPSDLPPISKLHLHSTKARRVPSLSRSSSDVPQSKYSKRVRLIDSLKASAPIEEEDEDMEDIFEADEETESVESPPSAPKAVAVKQFARVNTIKRTTRVTYAQQRGYMEPKNEEAAFDQLMEELSQPTESQSSHFQSQDVDEDDSQQSMARGFHDLRAAGSNLRLSDMFDNLINEIEGTSFSVSIRRNALMELATKFFDQTATTYFLDRGFDRRLVKALSNITDVPSHFIAAAAVALLIDAGASMSALQTIHQSPWYSKLAGLLENDMDISRVIKERRNNMSKIAQISVVDFRDILINSKMWIGTTPKPFSPRLMALKCLELLVRKTREHGSQAALLDETTLESLLAVLESREEDELTDTTAASLALSILESSTTTPATQKKPSGWPTKLVRTFAELLPALIATSKSAGLHRRGDLALRLTLNLTNENPRSCDVFGSAETIQPLIRSIIENFDRLASEINPEERAMVLDRLTLSLGAMINLAEFSDKVRMAVIDGNDLLLNRAVELFLAGRERTGEADSIEAMQTNVPYGYLAILMGNLCQNGRVRKRVQRKLPQATLSPLINAVDEFTKIHQIADRDMFEGDEGMEVYSNFTARLQVVADNLRMVAATV</sequence>
<dbReference type="InterPro" id="IPR011989">
    <property type="entry name" value="ARM-like"/>
</dbReference>
<keyword evidence="5" id="KW-1185">Reference proteome</keyword>
<dbReference type="EMBL" id="MU007083">
    <property type="protein sequence ID" value="KAF2423306.1"/>
    <property type="molecule type" value="Genomic_DNA"/>
</dbReference>
<feature type="region of interest" description="Disordered" evidence="2">
    <location>
        <begin position="284"/>
        <end position="308"/>
    </location>
</feature>
<dbReference type="PANTHER" id="PTHR22100">
    <property type="entry name" value="WINGS APART-LIKE PROTEIN HOMOLOG"/>
    <property type="match status" value="1"/>
</dbReference>
<dbReference type="Proteomes" id="UP000800235">
    <property type="component" value="Unassembled WGS sequence"/>
</dbReference>
<accession>A0A9P4NIV7</accession>
<dbReference type="Gene3D" id="1.25.10.10">
    <property type="entry name" value="Leucine-rich Repeat Variant"/>
    <property type="match status" value="1"/>
</dbReference>
<feature type="compositionally biased region" description="Basic residues" evidence="2">
    <location>
        <begin position="172"/>
        <end position="181"/>
    </location>
</feature>
<dbReference type="InterPro" id="IPR022771">
    <property type="entry name" value="WAPL_C"/>
</dbReference>
<dbReference type="Pfam" id="PF07814">
    <property type="entry name" value="WAPL"/>
    <property type="match status" value="1"/>
</dbReference>
<name>A0A9P4NIV7_9PEZI</name>
<comment type="similarity">
    <text evidence="1">Belongs to the WAPL family.</text>
</comment>
<evidence type="ECO:0000313" key="4">
    <source>
        <dbReference type="EMBL" id="KAF2423306.1"/>
    </source>
</evidence>
<gene>
    <name evidence="4" type="ORF">EJ08DRAFT_453403</name>
</gene>
<organism evidence="4 5">
    <name type="scientific">Tothia fuscella</name>
    <dbReference type="NCBI Taxonomy" id="1048955"/>
    <lineage>
        <taxon>Eukaryota</taxon>
        <taxon>Fungi</taxon>
        <taxon>Dikarya</taxon>
        <taxon>Ascomycota</taxon>
        <taxon>Pezizomycotina</taxon>
        <taxon>Dothideomycetes</taxon>
        <taxon>Pleosporomycetidae</taxon>
        <taxon>Venturiales</taxon>
        <taxon>Cylindrosympodiaceae</taxon>
        <taxon>Tothia</taxon>
    </lineage>
</organism>
<dbReference type="OrthoDB" id="78088at2759"/>
<dbReference type="InterPro" id="IPR039874">
    <property type="entry name" value="WAPL"/>
</dbReference>
<evidence type="ECO:0000313" key="5">
    <source>
        <dbReference type="Proteomes" id="UP000800235"/>
    </source>
</evidence>
<reference evidence="4" key="1">
    <citation type="journal article" date="2020" name="Stud. Mycol.">
        <title>101 Dothideomycetes genomes: a test case for predicting lifestyles and emergence of pathogens.</title>
        <authorList>
            <person name="Haridas S."/>
            <person name="Albert R."/>
            <person name="Binder M."/>
            <person name="Bloem J."/>
            <person name="Labutti K."/>
            <person name="Salamov A."/>
            <person name="Andreopoulos B."/>
            <person name="Baker S."/>
            <person name="Barry K."/>
            <person name="Bills G."/>
            <person name="Bluhm B."/>
            <person name="Cannon C."/>
            <person name="Castanera R."/>
            <person name="Culley D."/>
            <person name="Daum C."/>
            <person name="Ezra D."/>
            <person name="Gonzalez J."/>
            <person name="Henrissat B."/>
            <person name="Kuo A."/>
            <person name="Liang C."/>
            <person name="Lipzen A."/>
            <person name="Lutzoni F."/>
            <person name="Magnuson J."/>
            <person name="Mondo S."/>
            <person name="Nolan M."/>
            <person name="Ohm R."/>
            <person name="Pangilinan J."/>
            <person name="Park H.-J."/>
            <person name="Ramirez L."/>
            <person name="Alfaro M."/>
            <person name="Sun H."/>
            <person name="Tritt A."/>
            <person name="Yoshinaga Y."/>
            <person name="Zwiers L.-H."/>
            <person name="Turgeon B."/>
            <person name="Goodwin S."/>
            <person name="Spatafora J."/>
            <person name="Crous P."/>
            <person name="Grigoriev I."/>
        </authorList>
    </citation>
    <scope>NUCLEOTIDE SEQUENCE</scope>
    <source>
        <strain evidence="4">CBS 130266</strain>
    </source>
</reference>
<evidence type="ECO:0000259" key="3">
    <source>
        <dbReference type="Pfam" id="PF07814"/>
    </source>
</evidence>
<feature type="compositionally biased region" description="Polar residues" evidence="2">
    <location>
        <begin position="286"/>
        <end position="296"/>
    </location>
</feature>
<feature type="compositionally biased region" description="Polar residues" evidence="2">
    <location>
        <begin position="130"/>
        <end position="145"/>
    </location>
</feature>
<dbReference type="PANTHER" id="PTHR22100:SF13">
    <property type="entry name" value="WINGS APART-LIKE PROTEIN HOMOLOG"/>
    <property type="match status" value="1"/>
</dbReference>
<dbReference type="AlphaFoldDB" id="A0A9P4NIV7"/>
<feature type="domain" description="Wings apart-like protein C-terminal" evidence="3">
    <location>
        <begin position="312"/>
        <end position="647"/>
    </location>
</feature>
<feature type="region of interest" description="Disordered" evidence="2">
    <location>
        <begin position="25"/>
        <end position="197"/>
    </location>
</feature>
<comment type="caution">
    <text evidence="4">The sequence shown here is derived from an EMBL/GenBank/DDBJ whole genome shotgun (WGS) entry which is preliminary data.</text>
</comment>
<evidence type="ECO:0000256" key="1">
    <source>
        <dbReference type="ARBA" id="ARBA00006854"/>
    </source>
</evidence>